<keyword evidence="2" id="KW-1185">Reference proteome</keyword>
<dbReference type="EMBL" id="AGNL01016286">
    <property type="protein sequence ID" value="EJK65163.1"/>
    <property type="molecule type" value="Genomic_DNA"/>
</dbReference>
<reference evidence="1 2" key="1">
    <citation type="journal article" date="2012" name="Genome Biol.">
        <title>Genome and low-iron response of an oceanic diatom adapted to chronic iron limitation.</title>
        <authorList>
            <person name="Lommer M."/>
            <person name="Specht M."/>
            <person name="Roy A.S."/>
            <person name="Kraemer L."/>
            <person name="Andreson R."/>
            <person name="Gutowska M.A."/>
            <person name="Wolf J."/>
            <person name="Bergner S.V."/>
            <person name="Schilhabel M.B."/>
            <person name="Klostermeier U.C."/>
            <person name="Beiko R.G."/>
            <person name="Rosenstiel P."/>
            <person name="Hippler M."/>
            <person name="Laroche J."/>
        </authorList>
    </citation>
    <scope>NUCLEOTIDE SEQUENCE [LARGE SCALE GENOMIC DNA]</scope>
    <source>
        <strain evidence="1 2">CCMP1005</strain>
    </source>
</reference>
<proteinExistence type="predicted"/>
<comment type="caution">
    <text evidence="1">The sequence shown here is derived from an EMBL/GenBank/DDBJ whole genome shotgun (WGS) entry which is preliminary data.</text>
</comment>
<dbReference type="AlphaFoldDB" id="K0SGC0"/>
<protein>
    <submittedName>
        <fullName evidence="1">Uncharacterized protein</fullName>
    </submittedName>
</protein>
<evidence type="ECO:0000313" key="1">
    <source>
        <dbReference type="EMBL" id="EJK65163.1"/>
    </source>
</evidence>
<name>K0SGC0_THAOC</name>
<dbReference type="Proteomes" id="UP000266841">
    <property type="component" value="Unassembled WGS sequence"/>
</dbReference>
<gene>
    <name evidence="1" type="ORF">THAOC_14021</name>
</gene>
<accession>K0SGC0</accession>
<evidence type="ECO:0000313" key="2">
    <source>
        <dbReference type="Proteomes" id="UP000266841"/>
    </source>
</evidence>
<sequence>MARTPDHCWLGVCLIGHCLRPADIEGKINNDGVASGAPVDAAPRHARPPSQVQFIVVYWGSVPKGRDSRGNFEVCLELLSTRLKVQTTTVNDKCRLLLLWVVVLLFVR</sequence>
<organism evidence="1 2">
    <name type="scientific">Thalassiosira oceanica</name>
    <name type="common">Marine diatom</name>
    <dbReference type="NCBI Taxonomy" id="159749"/>
    <lineage>
        <taxon>Eukaryota</taxon>
        <taxon>Sar</taxon>
        <taxon>Stramenopiles</taxon>
        <taxon>Ochrophyta</taxon>
        <taxon>Bacillariophyta</taxon>
        <taxon>Coscinodiscophyceae</taxon>
        <taxon>Thalassiosirophycidae</taxon>
        <taxon>Thalassiosirales</taxon>
        <taxon>Thalassiosiraceae</taxon>
        <taxon>Thalassiosira</taxon>
    </lineage>
</organism>